<dbReference type="InterPro" id="IPR026841">
    <property type="entry name" value="Aur1/Ipt1"/>
</dbReference>
<dbReference type="AlphaFoldDB" id="A0A5N6MFB9"/>
<feature type="transmembrane region" description="Helical" evidence="6">
    <location>
        <begin position="12"/>
        <end position="35"/>
    </location>
</feature>
<dbReference type="Pfam" id="PF14378">
    <property type="entry name" value="PAP2_3"/>
    <property type="match status" value="1"/>
</dbReference>
<feature type="transmembrane region" description="Helical" evidence="6">
    <location>
        <begin position="290"/>
        <end position="308"/>
    </location>
</feature>
<keyword evidence="9" id="KW-1185">Reference proteome</keyword>
<dbReference type="Proteomes" id="UP000326852">
    <property type="component" value="Unassembled WGS sequence"/>
</dbReference>
<feature type="transmembrane region" description="Helical" evidence="6">
    <location>
        <begin position="55"/>
        <end position="73"/>
    </location>
</feature>
<name>A0A5N6MFB9_9MICC</name>
<evidence type="ECO:0000259" key="7">
    <source>
        <dbReference type="SMART" id="SM00014"/>
    </source>
</evidence>
<evidence type="ECO:0000313" key="8">
    <source>
        <dbReference type="EMBL" id="KAD3455934.1"/>
    </source>
</evidence>
<comment type="subcellular location">
    <subcellularLocation>
        <location evidence="1">Membrane</location>
        <topology evidence="1">Multi-pass membrane protein</topology>
    </subcellularLocation>
</comment>
<feature type="region of interest" description="Disordered" evidence="5">
    <location>
        <begin position="338"/>
        <end position="359"/>
    </location>
</feature>
<feature type="transmembrane region" description="Helical" evidence="6">
    <location>
        <begin position="258"/>
        <end position="278"/>
    </location>
</feature>
<dbReference type="SMART" id="SM00014">
    <property type="entry name" value="acidPPc"/>
    <property type="match status" value="1"/>
</dbReference>
<dbReference type="InterPro" id="IPR036938">
    <property type="entry name" value="PAP2/HPO_sf"/>
</dbReference>
<accession>A0A5N6MFB9</accession>
<feature type="domain" description="Phosphatidic acid phosphatase type 2/haloperoxidase" evidence="7">
    <location>
        <begin position="191"/>
        <end position="329"/>
    </location>
</feature>
<sequence length="359" mass="39016">MTIEAGHARSAWRSLFGVPLLVAAAFTVLMLVTAVVADLPVRDPEGFLGPSYVRLPLMVLLMIAADVFPRAFTRRRNLGGFGAATTSVLRTRWAGPRLAVAVAGLGTFYLAYMSYRNLKSFLPFLRDGLTDPLLEDTDKWLAGGAYPADVLQGLLGTGFMAEVLAGVYMLFMMFVPVSLAAALVWSNDLQRGAWYATALSFNWILGTASYYALPALGPVYADITPFYDLPETPVSALQDTLYAERVEVLANPFATDNVHGIAAFASLHVSIIFTAALMAHLTRLPKVARWLMWIYTALTMLATIYFGWHYVLDVIAGFALGAVSVWLAAKAVGTGRKHFPARTPQAEPDVEPDRVTTGA</sequence>
<evidence type="ECO:0000313" key="9">
    <source>
        <dbReference type="Proteomes" id="UP000326852"/>
    </source>
</evidence>
<reference evidence="8 9" key="1">
    <citation type="submission" date="2019-08" db="EMBL/GenBank/DDBJ databases">
        <title>Arthrobacter sp. nov., isolated from plateau pika and Tibetan wild ass.</title>
        <authorList>
            <person name="Ge Y."/>
        </authorList>
    </citation>
    <scope>NUCLEOTIDE SEQUENCE [LARGE SCALE GENOMIC DNA]</scope>
    <source>
        <strain evidence="8 9">785</strain>
    </source>
</reference>
<dbReference type="InterPro" id="IPR052185">
    <property type="entry name" value="IPC_Synthase-Related"/>
</dbReference>
<feature type="transmembrane region" description="Helical" evidence="6">
    <location>
        <begin position="314"/>
        <end position="332"/>
    </location>
</feature>
<dbReference type="CDD" id="cd03386">
    <property type="entry name" value="PAP2_Aur1_like"/>
    <property type="match status" value="1"/>
</dbReference>
<dbReference type="Gene3D" id="1.20.144.10">
    <property type="entry name" value="Phosphatidic acid phosphatase type 2/haloperoxidase"/>
    <property type="match status" value="1"/>
</dbReference>
<keyword evidence="4 6" id="KW-0472">Membrane</keyword>
<feature type="transmembrane region" description="Helical" evidence="6">
    <location>
        <begin position="94"/>
        <end position="115"/>
    </location>
</feature>
<keyword evidence="2 6" id="KW-0812">Transmembrane</keyword>
<dbReference type="RefSeq" id="WP_152273132.1">
    <property type="nucleotide sequence ID" value="NZ_VTFX01000006.1"/>
</dbReference>
<keyword evidence="3 6" id="KW-1133">Transmembrane helix</keyword>
<evidence type="ECO:0000256" key="2">
    <source>
        <dbReference type="ARBA" id="ARBA00022692"/>
    </source>
</evidence>
<dbReference type="PANTHER" id="PTHR31310">
    <property type="match status" value="1"/>
</dbReference>
<evidence type="ECO:0000256" key="1">
    <source>
        <dbReference type="ARBA" id="ARBA00004141"/>
    </source>
</evidence>
<feature type="transmembrane region" description="Helical" evidence="6">
    <location>
        <begin position="163"/>
        <end position="185"/>
    </location>
</feature>
<proteinExistence type="predicted"/>
<gene>
    <name evidence="8" type="ORF">GD627_14560</name>
</gene>
<comment type="caution">
    <text evidence="8">The sequence shown here is derived from an EMBL/GenBank/DDBJ whole genome shotgun (WGS) entry which is preliminary data.</text>
</comment>
<dbReference type="EMBL" id="VTFX01000006">
    <property type="protein sequence ID" value="KAD3455934.1"/>
    <property type="molecule type" value="Genomic_DNA"/>
</dbReference>
<evidence type="ECO:0000256" key="4">
    <source>
        <dbReference type="ARBA" id="ARBA00023136"/>
    </source>
</evidence>
<evidence type="ECO:0000256" key="3">
    <source>
        <dbReference type="ARBA" id="ARBA00022989"/>
    </source>
</evidence>
<dbReference type="GO" id="GO:0016020">
    <property type="term" value="C:membrane"/>
    <property type="evidence" value="ECO:0007669"/>
    <property type="project" value="UniProtKB-SubCell"/>
</dbReference>
<dbReference type="InterPro" id="IPR000326">
    <property type="entry name" value="PAP2/HPO"/>
</dbReference>
<organism evidence="8 9">
    <name type="scientific">Arthrobacter yangruifuii</name>
    <dbReference type="NCBI Taxonomy" id="2606616"/>
    <lineage>
        <taxon>Bacteria</taxon>
        <taxon>Bacillati</taxon>
        <taxon>Actinomycetota</taxon>
        <taxon>Actinomycetes</taxon>
        <taxon>Micrococcales</taxon>
        <taxon>Micrococcaceae</taxon>
        <taxon>Arthrobacter</taxon>
    </lineage>
</organism>
<evidence type="ECO:0000256" key="5">
    <source>
        <dbReference type="SAM" id="MobiDB-lite"/>
    </source>
</evidence>
<dbReference type="SUPFAM" id="SSF48317">
    <property type="entry name" value="Acid phosphatase/Vanadium-dependent haloperoxidase"/>
    <property type="match status" value="1"/>
</dbReference>
<evidence type="ECO:0000256" key="6">
    <source>
        <dbReference type="SAM" id="Phobius"/>
    </source>
</evidence>
<dbReference type="PANTHER" id="PTHR31310:SF7">
    <property type="entry name" value="PA-PHOSPHATASE RELATED-FAMILY PROTEIN DDB_G0268928"/>
    <property type="match status" value="1"/>
</dbReference>
<protein>
    <submittedName>
        <fullName evidence="8">Phosphatase PAP2 family protein</fullName>
    </submittedName>
</protein>
<feature type="transmembrane region" description="Helical" evidence="6">
    <location>
        <begin position="192"/>
        <end position="213"/>
    </location>
</feature>